<dbReference type="Proteomes" id="UP001597295">
    <property type="component" value="Unassembled WGS sequence"/>
</dbReference>
<gene>
    <name evidence="9" type="ORF">ACFSM5_14790</name>
</gene>
<reference evidence="10" key="1">
    <citation type="journal article" date="2019" name="Int. J. Syst. Evol. Microbiol.">
        <title>The Global Catalogue of Microorganisms (GCM) 10K type strain sequencing project: providing services to taxonomists for standard genome sequencing and annotation.</title>
        <authorList>
            <consortium name="The Broad Institute Genomics Platform"/>
            <consortium name="The Broad Institute Genome Sequencing Center for Infectious Disease"/>
            <person name="Wu L."/>
            <person name="Ma J."/>
        </authorList>
    </citation>
    <scope>NUCLEOTIDE SEQUENCE [LARGE SCALE GENOMIC DNA]</scope>
    <source>
        <strain evidence="10">CGMCC 1.19062</strain>
    </source>
</reference>
<proteinExistence type="inferred from homology"/>
<name>A0ABW5DW22_9PROT</name>
<dbReference type="InterPro" id="IPR029063">
    <property type="entry name" value="SAM-dependent_MTases_sf"/>
</dbReference>
<dbReference type="Gene3D" id="2.30.130.10">
    <property type="entry name" value="PUA domain"/>
    <property type="match status" value="1"/>
</dbReference>
<dbReference type="Gene3D" id="3.30.750.80">
    <property type="entry name" value="RNA methyltransferase domain (HRMD) like"/>
    <property type="match status" value="1"/>
</dbReference>
<dbReference type="PANTHER" id="PTHR42873">
    <property type="entry name" value="RIBOSOMAL RNA LARGE SUBUNIT METHYLTRANSFERASE"/>
    <property type="match status" value="1"/>
</dbReference>
<dbReference type="EMBL" id="JBHUIP010000012">
    <property type="protein sequence ID" value="MFD2264166.1"/>
    <property type="molecule type" value="Genomic_DNA"/>
</dbReference>
<evidence type="ECO:0000259" key="7">
    <source>
        <dbReference type="Pfam" id="PF10672"/>
    </source>
</evidence>
<comment type="caution">
    <text evidence="9">The sequence shown here is derived from an EMBL/GenBank/DDBJ whole genome shotgun (WGS) entry which is preliminary data.</text>
</comment>
<sequence length="395" mass="41898">MTALPILRLQAGRDRRIGSGHPWAYSNEVVMDAAAKALPPGSLVRVDAAEGGALGLATFNPHTLIAARLLTRDLGATIDEAFLAGKFKAALALRDALYDAPYYRLVHAEADGLPGLIVDRYGDILTVQMNTAGMNRLREPLIAALTSVLNPRSIVLRNDTPARGIEGLDEETDVLGDAIDGPVELIENGVKFAADLVGGQKTGWFYDQRDNRAAAARFAKGGKVLDAFCYAGGFGLTAAVAGAASVEFIDRSKPALDRVLDGAARNGVDGKVRTIAGDAVHVMERKAQDGEKFDVVIADPPAYVKSRKDLGAGLKAYRKMARVAASLVRPGGYLLVASCSHNVEPEAFASEVRAGLARAQRNGRILRSAGAAADHPVHPFLPESAYLKAQLLQLD</sequence>
<dbReference type="InterPro" id="IPR019614">
    <property type="entry name" value="SAM-dep_methyl-trfase"/>
</dbReference>
<dbReference type="Pfam" id="PF10672">
    <property type="entry name" value="Methyltrans_SAM"/>
    <property type="match status" value="1"/>
</dbReference>
<dbReference type="RefSeq" id="WP_379877213.1">
    <property type="nucleotide sequence ID" value="NZ_JBHUIP010000012.1"/>
</dbReference>
<keyword evidence="10" id="KW-1185">Reference proteome</keyword>
<keyword evidence="3 9" id="KW-0489">Methyltransferase</keyword>
<dbReference type="EC" id="2.1.1.-" evidence="9"/>
<evidence type="ECO:0000256" key="4">
    <source>
        <dbReference type="ARBA" id="ARBA00022679"/>
    </source>
</evidence>
<dbReference type="CDD" id="cd21153">
    <property type="entry name" value="PUA_RlmI"/>
    <property type="match status" value="1"/>
</dbReference>
<dbReference type="SUPFAM" id="SSF53335">
    <property type="entry name" value="S-adenosyl-L-methionine-dependent methyltransferases"/>
    <property type="match status" value="1"/>
</dbReference>
<dbReference type="GO" id="GO:0032259">
    <property type="term" value="P:methylation"/>
    <property type="evidence" value="ECO:0007669"/>
    <property type="project" value="UniProtKB-KW"/>
</dbReference>
<dbReference type="CDD" id="cd02440">
    <property type="entry name" value="AdoMet_MTases"/>
    <property type="match status" value="1"/>
</dbReference>
<evidence type="ECO:0000256" key="5">
    <source>
        <dbReference type="ARBA" id="ARBA00022691"/>
    </source>
</evidence>
<dbReference type="GO" id="GO:0008168">
    <property type="term" value="F:methyltransferase activity"/>
    <property type="evidence" value="ECO:0007669"/>
    <property type="project" value="UniProtKB-KW"/>
</dbReference>
<feature type="domain" description="RlmI-like PUA" evidence="8">
    <location>
        <begin position="7"/>
        <end position="72"/>
    </location>
</feature>
<evidence type="ECO:0000256" key="3">
    <source>
        <dbReference type="ARBA" id="ARBA00022603"/>
    </source>
</evidence>
<dbReference type="SUPFAM" id="SSF88697">
    <property type="entry name" value="PUA domain-like"/>
    <property type="match status" value="1"/>
</dbReference>
<dbReference type="PANTHER" id="PTHR42873:SF1">
    <property type="entry name" value="S-ADENOSYLMETHIONINE-DEPENDENT METHYLTRANSFERASE DOMAIN-CONTAINING PROTEIN"/>
    <property type="match status" value="1"/>
</dbReference>
<evidence type="ECO:0000256" key="6">
    <source>
        <dbReference type="ARBA" id="ARBA00038091"/>
    </source>
</evidence>
<comment type="subcellular location">
    <subcellularLocation>
        <location evidence="1">Cytoplasm</location>
    </subcellularLocation>
</comment>
<organism evidence="9 10">
    <name type="scientific">Lacibacterium aquatile</name>
    <dbReference type="NCBI Taxonomy" id="1168082"/>
    <lineage>
        <taxon>Bacteria</taxon>
        <taxon>Pseudomonadati</taxon>
        <taxon>Pseudomonadota</taxon>
        <taxon>Alphaproteobacteria</taxon>
        <taxon>Rhodospirillales</taxon>
        <taxon>Rhodospirillaceae</taxon>
    </lineage>
</organism>
<protein>
    <submittedName>
        <fullName evidence="9">Class I SAM-dependent rRNA methyltransferase</fullName>
        <ecNumber evidence="9">2.1.1.-</ecNumber>
    </submittedName>
</protein>
<keyword evidence="5" id="KW-0949">S-adenosyl-L-methionine</keyword>
<evidence type="ECO:0000313" key="10">
    <source>
        <dbReference type="Proteomes" id="UP001597295"/>
    </source>
</evidence>
<evidence type="ECO:0000313" key="9">
    <source>
        <dbReference type="EMBL" id="MFD2264166.1"/>
    </source>
</evidence>
<dbReference type="InterPro" id="IPR041532">
    <property type="entry name" value="RlmI-like_PUA"/>
</dbReference>
<evidence type="ECO:0000256" key="1">
    <source>
        <dbReference type="ARBA" id="ARBA00004496"/>
    </source>
</evidence>
<dbReference type="CDD" id="cd11572">
    <property type="entry name" value="RlmI_M_like"/>
    <property type="match status" value="1"/>
</dbReference>
<dbReference type="InterPro" id="IPR015947">
    <property type="entry name" value="PUA-like_sf"/>
</dbReference>
<comment type="similarity">
    <text evidence="6">Belongs to the methyltransferase superfamily. RlmI family.</text>
</comment>
<dbReference type="InterPro" id="IPR036974">
    <property type="entry name" value="PUA_sf"/>
</dbReference>
<keyword evidence="4 9" id="KW-0808">Transferase</keyword>
<dbReference type="Pfam" id="PF17785">
    <property type="entry name" value="PUA_3"/>
    <property type="match status" value="1"/>
</dbReference>
<feature type="domain" description="S-adenosylmethionine-dependent methyltransferase" evidence="7">
    <location>
        <begin position="183"/>
        <end position="350"/>
    </location>
</feature>
<evidence type="ECO:0000256" key="2">
    <source>
        <dbReference type="ARBA" id="ARBA00022490"/>
    </source>
</evidence>
<keyword evidence="2" id="KW-0963">Cytoplasm</keyword>
<dbReference type="Gene3D" id="3.40.50.150">
    <property type="entry name" value="Vaccinia Virus protein VP39"/>
    <property type="match status" value="1"/>
</dbReference>
<evidence type="ECO:0000259" key="8">
    <source>
        <dbReference type="Pfam" id="PF17785"/>
    </source>
</evidence>
<accession>A0ABW5DW22</accession>